<gene>
    <name evidence="4" type="ORF">FA14DRAFT_46835</name>
</gene>
<dbReference type="InterPro" id="IPR013083">
    <property type="entry name" value="Znf_RING/FYVE/PHD"/>
</dbReference>
<keyword evidence="2" id="KW-0472">Membrane</keyword>
<reference evidence="4 5" key="1">
    <citation type="journal article" date="2018" name="Mol. Biol. Evol.">
        <title>Broad Genomic Sampling Reveals a Smut Pathogenic Ancestry of the Fungal Clade Ustilaginomycotina.</title>
        <authorList>
            <person name="Kijpornyongpan T."/>
            <person name="Mondo S.J."/>
            <person name="Barry K."/>
            <person name="Sandor L."/>
            <person name="Lee J."/>
            <person name="Lipzen A."/>
            <person name="Pangilinan J."/>
            <person name="LaButti K."/>
            <person name="Hainaut M."/>
            <person name="Henrissat B."/>
            <person name="Grigoriev I.V."/>
            <person name="Spatafora J.W."/>
            <person name="Aime M.C."/>
        </authorList>
    </citation>
    <scope>NUCLEOTIDE SEQUENCE [LARGE SCALE GENOMIC DNA]</scope>
    <source>
        <strain evidence="4 5">MCA 3882</strain>
    </source>
</reference>
<dbReference type="GeneID" id="37024175"/>
<feature type="transmembrane region" description="Helical" evidence="2">
    <location>
        <begin position="125"/>
        <end position="147"/>
    </location>
</feature>
<dbReference type="Gene3D" id="3.30.40.10">
    <property type="entry name" value="Zinc/RING finger domain, C3HC4 (zinc finger)"/>
    <property type="match status" value="1"/>
</dbReference>
<evidence type="ECO:0000313" key="5">
    <source>
        <dbReference type="Proteomes" id="UP000245771"/>
    </source>
</evidence>
<sequence length="841" mass="93721">MESVSNRLQAGFSWLTNGLSNTTLFDTLAIPFTDSSFSSSAIRPSHSSIASAGSERIIYVDHTGHQMSEAEVEALDRAAFSDSPWGFVASRYALTLGVMAVVVNRITHICRPQGRPRPLSSVRRLAIQLPTLSFLIWSGFMLLLVTIHSFSKSNSIPNKIFGASWLPSDVHTLISPSASEADVHTANSTLLWRLFLSVCLAVVSSTLLRTLEGHNTIVNPDDLGNSPTFNLVGFAVLLHLHASSYSFPPNKHVYLSILIQVGEVLGLQACTCWTTPPISRLTLTSIFGLTSTLHYLHAIRSGDRGYPFLQSFSRAPDLGLIAIILLTLTLHTFTALITSTPLSFSRLVDPRSLPLPTDDYSLALFKLGTACLSSTKLSGLDSDLIDVNTSKESWIEVDEGQVRVRSPNGKLIKPNEQGRIGFNNEIRRIKSSKLPGNGRHPFRSAAWQGRFKFFLTLMRTVRGLTYWFGGKIAEVLPFDLPRVSTPQWAYKVFRFIRVLWHGTNGEERRRLRIEERRRTAERAARINADQALRDRMEGAGRAIGISTSTNTHPSTPSHLRQRTRALSPDLANISPNSWHHYFAQDFDEESDAEDEEWKEEMETEEITTYSRQVSPSPIPTDANYWQRLGSGSRLNADDEEMEDIEEDEDGWEDDANPADMSAELLMLARREFSNDEAVDETEEHNESYARILMAHMSTPNSKVLTRRGYRDLVGGFEGQEDQEDVRLLADVIRQRRTGIPAAGSTTSSSERERMRLCVICYAEDRTIICWPCKCLALCDGCREAMAARPPPRNHHRQHTGAGGGGLLGNEGYRMESGPATATHTCPTCRTPVIGFSRIFLP</sequence>
<dbReference type="AlphaFoldDB" id="A0A316VHG5"/>
<accession>A0A316VHG5</accession>
<feature type="transmembrane region" description="Helical" evidence="2">
    <location>
        <begin position="190"/>
        <end position="208"/>
    </location>
</feature>
<keyword evidence="5" id="KW-1185">Reference proteome</keyword>
<feature type="transmembrane region" description="Helical" evidence="2">
    <location>
        <begin position="318"/>
        <end position="337"/>
    </location>
</feature>
<dbReference type="Proteomes" id="UP000245771">
    <property type="component" value="Unassembled WGS sequence"/>
</dbReference>
<dbReference type="GO" id="GO:0016567">
    <property type="term" value="P:protein ubiquitination"/>
    <property type="evidence" value="ECO:0007669"/>
    <property type="project" value="TreeGrafter"/>
</dbReference>
<feature type="region of interest" description="Disordered" evidence="1">
    <location>
        <begin position="788"/>
        <end position="810"/>
    </location>
</feature>
<dbReference type="STRING" id="1280837.A0A316VHG5"/>
<evidence type="ECO:0000313" key="4">
    <source>
        <dbReference type="EMBL" id="PWN35783.1"/>
    </source>
</evidence>
<evidence type="ECO:0000256" key="2">
    <source>
        <dbReference type="SAM" id="Phobius"/>
    </source>
</evidence>
<organism evidence="4 5">
    <name type="scientific">Meira miltonrushii</name>
    <dbReference type="NCBI Taxonomy" id="1280837"/>
    <lineage>
        <taxon>Eukaryota</taxon>
        <taxon>Fungi</taxon>
        <taxon>Dikarya</taxon>
        <taxon>Basidiomycota</taxon>
        <taxon>Ustilaginomycotina</taxon>
        <taxon>Exobasidiomycetes</taxon>
        <taxon>Exobasidiales</taxon>
        <taxon>Brachybasidiaceae</taxon>
        <taxon>Meira</taxon>
    </lineage>
</organism>
<dbReference type="InParanoid" id="A0A316VHG5"/>
<dbReference type="PANTHER" id="PTHR22696">
    <property type="entry name" value="E3 UBIQUITIN-PROTEIN LIGASE RNF26"/>
    <property type="match status" value="1"/>
</dbReference>
<keyword evidence="2" id="KW-1133">Transmembrane helix</keyword>
<evidence type="ECO:0000256" key="1">
    <source>
        <dbReference type="SAM" id="MobiDB-lite"/>
    </source>
</evidence>
<proteinExistence type="predicted"/>
<dbReference type="EMBL" id="KZ819603">
    <property type="protein sequence ID" value="PWN35783.1"/>
    <property type="molecule type" value="Genomic_DNA"/>
</dbReference>
<name>A0A316VHG5_9BASI</name>
<protein>
    <recommendedName>
        <fullName evidence="3">C2H2-type domain-containing protein</fullName>
    </recommendedName>
</protein>
<dbReference type="GO" id="GO:0061630">
    <property type="term" value="F:ubiquitin protein ligase activity"/>
    <property type="evidence" value="ECO:0007669"/>
    <property type="project" value="TreeGrafter"/>
</dbReference>
<dbReference type="Pfam" id="PF13920">
    <property type="entry name" value="zf-C3HC4_3"/>
    <property type="match status" value="1"/>
</dbReference>
<evidence type="ECO:0000259" key="3">
    <source>
        <dbReference type="PROSITE" id="PS00028"/>
    </source>
</evidence>
<feature type="compositionally biased region" description="Acidic residues" evidence="1">
    <location>
        <begin position="637"/>
        <end position="656"/>
    </location>
</feature>
<keyword evidence="2" id="KW-0812">Transmembrane</keyword>
<dbReference type="OrthoDB" id="498543at2759"/>
<dbReference type="PROSITE" id="PS00028">
    <property type="entry name" value="ZINC_FINGER_C2H2_1"/>
    <property type="match status" value="1"/>
</dbReference>
<feature type="region of interest" description="Disordered" evidence="1">
    <location>
        <begin position="632"/>
        <end position="656"/>
    </location>
</feature>
<dbReference type="PANTHER" id="PTHR22696:SF1">
    <property type="entry name" value="E3 UBIQUITIN-PROTEIN LIGASE RNF26"/>
    <property type="match status" value="1"/>
</dbReference>
<dbReference type="InterPro" id="IPR013087">
    <property type="entry name" value="Znf_C2H2_type"/>
</dbReference>
<feature type="domain" description="C2H2-type" evidence="3">
    <location>
        <begin position="778"/>
        <end position="798"/>
    </location>
</feature>
<dbReference type="RefSeq" id="XP_025356085.1">
    <property type="nucleotide sequence ID" value="XM_025502394.1"/>
</dbReference>
<dbReference type="GO" id="GO:0006511">
    <property type="term" value="P:ubiquitin-dependent protein catabolic process"/>
    <property type="evidence" value="ECO:0007669"/>
    <property type="project" value="TreeGrafter"/>
</dbReference>